<organism evidence="2 3">
    <name type="scientific">Kwoniella pini CBS 10737</name>
    <dbReference type="NCBI Taxonomy" id="1296096"/>
    <lineage>
        <taxon>Eukaryota</taxon>
        <taxon>Fungi</taxon>
        <taxon>Dikarya</taxon>
        <taxon>Basidiomycota</taxon>
        <taxon>Agaricomycotina</taxon>
        <taxon>Tremellomycetes</taxon>
        <taxon>Tremellales</taxon>
        <taxon>Cryptococcaceae</taxon>
        <taxon>Kwoniella</taxon>
    </lineage>
</organism>
<evidence type="ECO:0008006" key="4">
    <source>
        <dbReference type="Google" id="ProtNLM"/>
    </source>
</evidence>
<dbReference type="GO" id="GO:0006506">
    <property type="term" value="P:GPI anchor biosynthetic process"/>
    <property type="evidence" value="ECO:0007669"/>
    <property type="project" value="InterPro"/>
</dbReference>
<feature type="transmembrane region" description="Helical" evidence="1">
    <location>
        <begin position="357"/>
        <end position="377"/>
    </location>
</feature>
<dbReference type="PANTHER" id="PTHR21329:SF3">
    <property type="entry name" value="PHOSPHATIDYLINOSITOL N-ACETYLGLUCOSAMINYLTRANSFERASE SUBUNIT Q"/>
    <property type="match status" value="1"/>
</dbReference>
<dbReference type="GO" id="GO:0016020">
    <property type="term" value="C:membrane"/>
    <property type="evidence" value="ECO:0007669"/>
    <property type="project" value="InterPro"/>
</dbReference>
<name>A0AAJ8L1W5_9TREE</name>
<keyword evidence="3" id="KW-1185">Reference proteome</keyword>
<accession>A0AAJ8L1W5</accession>
<dbReference type="PANTHER" id="PTHR21329">
    <property type="entry name" value="PHOSPHATIDYLINOSITOL N-ACETYLGLUCOSAMINYLTRANSFERASE SUBUNIT Q-RELATED"/>
    <property type="match status" value="1"/>
</dbReference>
<dbReference type="EMBL" id="CP144521">
    <property type="protein sequence ID" value="WWC68532.1"/>
    <property type="molecule type" value="Genomic_DNA"/>
</dbReference>
<evidence type="ECO:0000313" key="2">
    <source>
        <dbReference type="EMBL" id="WWC68532.1"/>
    </source>
</evidence>
<proteinExistence type="predicted"/>
<evidence type="ECO:0000313" key="3">
    <source>
        <dbReference type="Proteomes" id="UP000094020"/>
    </source>
</evidence>
<dbReference type="GO" id="GO:0005783">
    <property type="term" value="C:endoplasmic reticulum"/>
    <property type="evidence" value="ECO:0007669"/>
    <property type="project" value="TreeGrafter"/>
</dbReference>
<keyword evidence="1" id="KW-0812">Transmembrane</keyword>
<gene>
    <name evidence="2" type="ORF">I206_102461</name>
</gene>
<dbReference type="AlphaFoldDB" id="A0AAJ8L1W5"/>
<reference evidence="2" key="2">
    <citation type="submission" date="2024-02" db="EMBL/GenBank/DDBJ databases">
        <title>Comparative genomics of Cryptococcus and Kwoniella reveals pathogenesis evolution and contrasting modes of karyotype evolution via chromosome fusion or intercentromeric recombination.</title>
        <authorList>
            <person name="Coelho M.A."/>
            <person name="David-Palma M."/>
            <person name="Shea T."/>
            <person name="Bowers K."/>
            <person name="McGinley-Smith S."/>
            <person name="Mohammad A.W."/>
            <person name="Gnirke A."/>
            <person name="Yurkov A.M."/>
            <person name="Nowrousian M."/>
            <person name="Sun S."/>
            <person name="Cuomo C.A."/>
            <person name="Heitman J."/>
        </authorList>
    </citation>
    <scope>NUCLEOTIDE SEQUENCE</scope>
    <source>
        <strain evidence="2">CBS 10737</strain>
    </source>
</reference>
<keyword evidence="1" id="KW-1133">Transmembrane helix</keyword>
<feature type="transmembrane region" description="Helical" evidence="1">
    <location>
        <begin position="389"/>
        <end position="413"/>
    </location>
</feature>
<sequence length="545" mass="62012">MRIFWPKTGIDKSQGLVVGWELQDTLCVVTIVDKWNDAAESFRHETSGTVPKLQVLGSVDSRHRVDITSISADTKLKFWLNKDQIPILCSEPISLIIYTPPDPSRLRFLRSPPSAKAKRNDHLAVQDEYSIGMRLPDVVSVKDILGLINTSYLAQESLSSQNGYVPKLSKSKTVSQQAFVQISSTIWSTMCELVLWLILPINLCARAISGACEYNTSFGKVRDFSTTIKQVSLRLSQGLEGPERFRSTHTVSDIELKSDQYIRFWNTVWLIFNDIILGYSARQFILAYSPFIQDIIPEVFSKYLIDSPITVLKWLNDWPVGLKLNTPLSQFFCTALGILIRNWGDTVEPMLLRILPLSLQMFAFFSLFGLTFTIAILKDSVSILTSHLYICHTIMTYIFNWQLESLGGLWNLFRGKRWNVLRKRTDSYEYDVDQLFLGTLLFTVSAFLFPTVLTYFGVFALIRFGIVTSQRVLSAALTSLNAFPLFELMLRLKEPSRLPAGIHFRLRRIKDGGVVGDPKDMIRITHSLELENSPKSILDILFPHS</sequence>
<reference evidence="2" key="1">
    <citation type="submission" date="2013-07" db="EMBL/GenBank/DDBJ databases">
        <authorList>
            <consortium name="The Broad Institute Genome Sequencing Platform"/>
            <person name="Cuomo C."/>
            <person name="Litvintseva A."/>
            <person name="Chen Y."/>
            <person name="Heitman J."/>
            <person name="Sun S."/>
            <person name="Springer D."/>
            <person name="Dromer F."/>
            <person name="Young S.K."/>
            <person name="Zeng Q."/>
            <person name="Gargeya S."/>
            <person name="Fitzgerald M."/>
            <person name="Abouelleil A."/>
            <person name="Alvarado L."/>
            <person name="Berlin A.M."/>
            <person name="Chapman S.B."/>
            <person name="Dewar J."/>
            <person name="Goldberg J."/>
            <person name="Griggs A."/>
            <person name="Gujja S."/>
            <person name="Hansen M."/>
            <person name="Howarth C."/>
            <person name="Imamovic A."/>
            <person name="Larimer J."/>
            <person name="McCowan C."/>
            <person name="Murphy C."/>
            <person name="Pearson M."/>
            <person name="Priest M."/>
            <person name="Roberts A."/>
            <person name="Saif S."/>
            <person name="Shea T."/>
            <person name="Sykes S."/>
            <person name="Wortman J."/>
            <person name="Nusbaum C."/>
            <person name="Birren B."/>
        </authorList>
    </citation>
    <scope>NUCLEOTIDE SEQUENCE</scope>
    <source>
        <strain evidence="2">CBS 10737</strain>
    </source>
</reference>
<dbReference type="Pfam" id="PF05024">
    <property type="entry name" value="Gpi1"/>
    <property type="match status" value="1"/>
</dbReference>
<dbReference type="InterPro" id="IPR007720">
    <property type="entry name" value="PigQ/GPI1"/>
</dbReference>
<dbReference type="RefSeq" id="XP_070058665.1">
    <property type="nucleotide sequence ID" value="XM_070202564.1"/>
</dbReference>
<dbReference type="Proteomes" id="UP000094020">
    <property type="component" value="Chromosome 3"/>
</dbReference>
<dbReference type="KEGG" id="kpin:30171181"/>
<feature type="transmembrane region" description="Helical" evidence="1">
    <location>
        <begin position="434"/>
        <end position="466"/>
    </location>
</feature>
<evidence type="ECO:0000256" key="1">
    <source>
        <dbReference type="SAM" id="Phobius"/>
    </source>
</evidence>
<dbReference type="GeneID" id="30171181"/>
<protein>
    <recommendedName>
        <fullName evidence="4">Phosphatidylinositol glycan, class Q</fullName>
    </recommendedName>
</protein>
<keyword evidence="1" id="KW-0472">Membrane</keyword>